<evidence type="ECO:0000256" key="5">
    <source>
        <dbReference type="ARBA" id="ARBA00023028"/>
    </source>
</evidence>
<evidence type="ECO:0000256" key="2">
    <source>
        <dbReference type="ARBA" id="ARBA00022483"/>
    </source>
</evidence>
<keyword evidence="8" id="KW-0347">Helicase</keyword>
<dbReference type="EMBL" id="KK121253">
    <property type="protein sequence ID" value="KFM80062.1"/>
    <property type="molecule type" value="Genomic_DNA"/>
</dbReference>
<comment type="subcellular location">
    <subcellularLocation>
        <location evidence="1">Target cell membrane</location>
    </subcellularLocation>
</comment>
<dbReference type="GO" id="GO:0044218">
    <property type="term" value="C:other organism cell membrane"/>
    <property type="evidence" value="ECO:0007669"/>
    <property type="project" value="UniProtKB-KW"/>
</dbReference>
<keyword evidence="3" id="KW-1052">Target cell membrane</keyword>
<dbReference type="STRING" id="407821.A0A087URS3"/>
<keyword evidence="6" id="KW-0472">Membrane</keyword>
<keyword evidence="5" id="KW-0800">Toxin</keyword>
<evidence type="ECO:0000313" key="8">
    <source>
        <dbReference type="EMBL" id="KFM80062.1"/>
    </source>
</evidence>
<dbReference type="AlphaFoldDB" id="A0A087URS3"/>
<dbReference type="OrthoDB" id="6501736at2759"/>
<name>A0A087URS3_STEMI</name>
<dbReference type="InterPro" id="IPR002110">
    <property type="entry name" value="Ankyrin_rpt"/>
</dbReference>
<dbReference type="GO" id="GO:0006887">
    <property type="term" value="P:exocytosis"/>
    <property type="evidence" value="ECO:0007669"/>
    <property type="project" value="UniProtKB-KW"/>
</dbReference>
<dbReference type="Gene3D" id="1.25.40.20">
    <property type="entry name" value="Ankyrin repeat-containing domain"/>
    <property type="match status" value="1"/>
</dbReference>
<evidence type="ECO:0000256" key="6">
    <source>
        <dbReference type="ARBA" id="ARBA00023298"/>
    </source>
</evidence>
<keyword evidence="2" id="KW-0268">Exocytosis</keyword>
<proteinExistence type="predicted"/>
<dbReference type="SUPFAM" id="SSF48403">
    <property type="entry name" value="Ankyrin repeat"/>
    <property type="match status" value="1"/>
</dbReference>
<evidence type="ECO:0000313" key="9">
    <source>
        <dbReference type="Proteomes" id="UP000054359"/>
    </source>
</evidence>
<dbReference type="PROSITE" id="PS50088">
    <property type="entry name" value="ANK_REPEAT"/>
    <property type="match status" value="1"/>
</dbReference>
<dbReference type="InterPro" id="IPR036770">
    <property type="entry name" value="Ankyrin_rpt-contain_sf"/>
</dbReference>
<keyword evidence="8" id="KW-0067">ATP-binding</keyword>
<evidence type="ECO:0000256" key="1">
    <source>
        <dbReference type="ARBA" id="ARBA00004175"/>
    </source>
</evidence>
<dbReference type="GO" id="GO:0004386">
    <property type="term" value="F:helicase activity"/>
    <property type="evidence" value="ECO:0007669"/>
    <property type="project" value="UniProtKB-KW"/>
</dbReference>
<feature type="non-terminal residue" evidence="8">
    <location>
        <position position="110"/>
    </location>
</feature>
<dbReference type="GO" id="GO:0044231">
    <property type="term" value="C:host cell presynaptic membrane"/>
    <property type="evidence" value="ECO:0007669"/>
    <property type="project" value="UniProtKB-KW"/>
</dbReference>
<feature type="repeat" description="ANK" evidence="7">
    <location>
        <begin position="37"/>
        <end position="69"/>
    </location>
</feature>
<dbReference type="Proteomes" id="UP000054359">
    <property type="component" value="Unassembled WGS sequence"/>
</dbReference>
<evidence type="ECO:0000256" key="3">
    <source>
        <dbReference type="ARBA" id="ARBA00022537"/>
    </source>
</evidence>
<protein>
    <submittedName>
        <fullName evidence="8">Putative ATP-dependent RNA helicase YTHDC2</fullName>
    </submittedName>
</protein>
<organism evidence="8 9">
    <name type="scientific">Stegodyphus mimosarum</name>
    <name type="common">African social velvet spider</name>
    <dbReference type="NCBI Taxonomy" id="407821"/>
    <lineage>
        <taxon>Eukaryota</taxon>
        <taxon>Metazoa</taxon>
        <taxon>Ecdysozoa</taxon>
        <taxon>Arthropoda</taxon>
        <taxon>Chelicerata</taxon>
        <taxon>Arachnida</taxon>
        <taxon>Araneae</taxon>
        <taxon>Araneomorphae</taxon>
        <taxon>Entelegynae</taxon>
        <taxon>Eresoidea</taxon>
        <taxon>Eresidae</taxon>
        <taxon>Stegodyphus</taxon>
    </lineage>
</organism>
<gene>
    <name evidence="8" type="ORF">X975_13193</name>
</gene>
<keyword evidence="6" id="KW-1053">Target membrane</keyword>
<keyword evidence="5" id="KW-0638">Presynaptic neurotoxin</keyword>
<evidence type="ECO:0000256" key="4">
    <source>
        <dbReference type="ARBA" id="ARBA00022699"/>
    </source>
</evidence>
<keyword evidence="7" id="KW-0040">ANK repeat</keyword>
<reference evidence="8 9" key="1">
    <citation type="submission" date="2013-11" db="EMBL/GenBank/DDBJ databases">
        <title>Genome sequencing of Stegodyphus mimosarum.</title>
        <authorList>
            <person name="Bechsgaard J."/>
        </authorList>
    </citation>
    <scope>NUCLEOTIDE SEQUENCE [LARGE SCALE GENOMIC DNA]</scope>
</reference>
<keyword evidence="9" id="KW-1185">Reference proteome</keyword>
<evidence type="ECO:0000256" key="7">
    <source>
        <dbReference type="PROSITE-ProRule" id="PRU00023"/>
    </source>
</evidence>
<accession>A0A087URS3</accession>
<keyword evidence="4" id="KW-0528">Neurotoxin</keyword>
<keyword evidence="8" id="KW-0547">Nucleotide-binding</keyword>
<dbReference type="Pfam" id="PF12796">
    <property type="entry name" value="Ank_2"/>
    <property type="match status" value="1"/>
</dbReference>
<sequence>MDKAIEESWMSGTDDFTHLMQLILSENICVDYQHSETNVSPLMLAAGRGNIDVVEQLLVLGASVHIKSSNGWTAIDWAYQFGHKDIGELLRSQWNGDTYAQNGTNSVDGQ</sequence>
<dbReference type="PROSITE" id="PS50297">
    <property type="entry name" value="ANK_REP_REGION"/>
    <property type="match status" value="1"/>
</dbReference>
<keyword evidence="8" id="KW-0378">Hydrolase</keyword>